<keyword evidence="3 8" id="KW-0808">Transferase</keyword>
<evidence type="ECO:0000256" key="1">
    <source>
        <dbReference type="ARBA" id="ARBA00004141"/>
    </source>
</evidence>
<dbReference type="OMA" id="ENHETTC"/>
<feature type="domain" description="Palmitoyltransferase DHHC" evidence="9">
    <location>
        <begin position="143"/>
        <end position="209"/>
    </location>
</feature>
<comment type="catalytic activity">
    <reaction evidence="8">
        <text>L-cysteinyl-[protein] + hexadecanoyl-CoA = S-hexadecanoyl-L-cysteinyl-[protein] + CoA</text>
        <dbReference type="Rhea" id="RHEA:36683"/>
        <dbReference type="Rhea" id="RHEA-COMP:10131"/>
        <dbReference type="Rhea" id="RHEA-COMP:11032"/>
        <dbReference type="ChEBI" id="CHEBI:29950"/>
        <dbReference type="ChEBI" id="CHEBI:57287"/>
        <dbReference type="ChEBI" id="CHEBI:57379"/>
        <dbReference type="ChEBI" id="CHEBI:74151"/>
        <dbReference type="EC" id="2.3.1.225"/>
    </reaction>
</comment>
<evidence type="ECO:0000256" key="8">
    <source>
        <dbReference type="RuleBase" id="RU079119"/>
    </source>
</evidence>
<dbReference type="GO" id="GO:0016020">
    <property type="term" value="C:membrane"/>
    <property type="evidence" value="ECO:0007669"/>
    <property type="project" value="UniProtKB-SubCell"/>
</dbReference>
<keyword evidence="5 8" id="KW-1133">Transmembrane helix</keyword>
<dbReference type="EC" id="2.3.1.225" evidence="8"/>
<organism evidence="10 11">
    <name type="scientific">Taxus chinensis</name>
    <name type="common">Chinese yew</name>
    <name type="synonym">Taxus wallichiana var. chinensis</name>
    <dbReference type="NCBI Taxonomy" id="29808"/>
    <lineage>
        <taxon>Eukaryota</taxon>
        <taxon>Viridiplantae</taxon>
        <taxon>Streptophyta</taxon>
        <taxon>Embryophyta</taxon>
        <taxon>Tracheophyta</taxon>
        <taxon>Spermatophyta</taxon>
        <taxon>Pinopsida</taxon>
        <taxon>Pinidae</taxon>
        <taxon>Conifers II</taxon>
        <taxon>Cupressales</taxon>
        <taxon>Taxaceae</taxon>
        <taxon>Taxus</taxon>
    </lineage>
</organism>
<feature type="transmembrane region" description="Helical" evidence="8">
    <location>
        <begin position="63"/>
        <end position="84"/>
    </location>
</feature>
<reference evidence="10 11" key="1">
    <citation type="journal article" date="2021" name="Nat. Plants">
        <title>The Taxus genome provides insights into paclitaxel biosynthesis.</title>
        <authorList>
            <person name="Xiong X."/>
            <person name="Gou J."/>
            <person name="Liao Q."/>
            <person name="Li Y."/>
            <person name="Zhou Q."/>
            <person name="Bi G."/>
            <person name="Li C."/>
            <person name="Du R."/>
            <person name="Wang X."/>
            <person name="Sun T."/>
            <person name="Guo L."/>
            <person name="Liang H."/>
            <person name="Lu P."/>
            <person name="Wu Y."/>
            <person name="Zhang Z."/>
            <person name="Ro D.K."/>
            <person name="Shang Y."/>
            <person name="Huang S."/>
            <person name="Yan J."/>
        </authorList>
    </citation>
    <scope>NUCLEOTIDE SEQUENCE [LARGE SCALE GENOMIC DNA]</scope>
    <source>
        <strain evidence="10">Ta-2019</strain>
    </source>
</reference>
<feature type="non-terminal residue" evidence="10">
    <location>
        <position position="1"/>
    </location>
</feature>
<dbReference type="EMBL" id="JAHRHJ020000010">
    <property type="protein sequence ID" value="KAH9296851.1"/>
    <property type="molecule type" value="Genomic_DNA"/>
</dbReference>
<accession>A0AA38CCP7</accession>
<evidence type="ECO:0000256" key="2">
    <source>
        <dbReference type="ARBA" id="ARBA00008574"/>
    </source>
</evidence>
<evidence type="ECO:0000313" key="11">
    <source>
        <dbReference type="Proteomes" id="UP000824469"/>
    </source>
</evidence>
<evidence type="ECO:0000256" key="3">
    <source>
        <dbReference type="ARBA" id="ARBA00022679"/>
    </source>
</evidence>
<protein>
    <recommendedName>
        <fullName evidence="8">S-acyltransferase</fullName>
        <ecNumber evidence="8">2.3.1.225</ecNumber>
    </recommendedName>
    <alternativeName>
        <fullName evidence="8">Palmitoyltransferase</fullName>
    </alternativeName>
</protein>
<keyword evidence="7 8" id="KW-0012">Acyltransferase</keyword>
<keyword evidence="11" id="KW-1185">Reference proteome</keyword>
<dbReference type="PROSITE" id="PS50216">
    <property type="entry name" value="DHHC"/>
    <property type="match status" value="1"/>
</dbReference>
<name>A0AA38CCP7_TAXCH</name>
<keyword evidence="6 8" id="KW-0472">Membrane</keyword>
<comment type="caution">
    <text evidence="10">The sequence shown here is derived from an EMBL/GenBank/DDBJ whole genome shotgun (WGS) entry which is preliminary data.</text>
</comment>
<comment type="subcellular location">
    <subcellularLocation>
        <location evidence="1">Membrane</location>
        <topology evidence="1">Multi-pass membrane protein</topology>
    </subcellularLocation>
</comment>
<comment type="similarity">
    <text evidence="2 8">Belongs to the DHHC palmitoyltransferase family.</text>
</comment>
<dbReference type="AlphaFoldDB" id="A0AA38CCP7"/>
<proteinExistence type="inferred from homology"/>
<feature type="transmembrane region" description="Helical" evidence="8">
    <location>
        <begin position="96"/>
        <end position="118"/>
    </location>
</feature>
<gene>
    <name evidence="10" type="ORF">KI387_028533</name>
</gene>
<evidence type="ECO:0000256" key="5">
    <source>
        <dbReference type="ARBA" id="ARBA00022989"/>
    </source>
</evidence>
<feature type="transmembrane region" description="Helical" evidence="8">
    <location>
        <begin position="189"/>
        <end position="209"/>
    </location>
</feature>
<dbReference type="InterPro" id="IPR039859">
    <property type="entry name" value="PFA4/ZDH16/20/ERF2-like"/>
</dbReference>
<feature type="non-terminal residue" evidence="10">
    <location>
        <position position="210"/>
    </location>
</feature>
<dbReference type="Proteomes" id="UP000824469">
    <property type="component" value="Unassembled WGS sequence"/>
</dbReference>
<evidence type="ECO:0000259" key="9">
    <source>
        <dbReference type="Pfam" id="PF01529"/>
    </source>
</evidence>
<evidence type="ECO:0000256" key="4">
    <source>
        <dbReference type="ARBA" id="ARBA00022692"/>
    </source>
</evidence>
<dbReference type="PANTHER" id="PTHR12246">
    <property type="entry name" value="PALMITOYLTRANSFERASE ZDHHC16"/>
    <property type="match status" value="1"/>
</dbReference>
<dbReference type="Pfam" id="PF01529">
    <property type="entry name" value="DHHC"/>
    <property type="match status" value="1"/>
</dbReference>
<evidence type="ECO:0000313" key="10">
    <source>
        <dbReference type="EMBL" id="KAH9296851.1"/>
    </source>
</evidence>
<evidence type="ECO:0000256" key="7">
    <source>
        <dbReference type="ARBA" id="ARBA00023315"/>
    </source>
</evidence>
<keyword evidence="4 8" id="KW-0812">Transmembrane</keyword>
<dbReference type="GO" id="GO:0019706">
    <property type="term" value="F:protein-cysteine S-palmitoyltransferase activity"/>
    <property type="evidence" value="ECO:0007669"/>
    <property type="project" value="UniProtKB-EC"/>
</dbReference>
<sequence>EECSLNTLEENYQTICWGCGLRLLLPSYAPVFKCGWCGAITNNTVKQHTQHWFDWCNAFGDRFFILIVICIILSIICGGVWAVYPVVFSTISFSSVFHSISTFILASGTLASFCLAAFRPAGPPPTIPWGNYEVVGKGCLDNYCFCQFCAKPKSPQTHHCSSCETCVLNMDHHCPFIGNCVGATNHHHFITFLFFALVSNIYVLLMSIYA</sequence>
<comment type="domain">
    <text evidence="8">The DHHC domain is required for palmitoyltransferase activity.</text>
</comment>
<evidence type="ECO:0000256" key="6">
    <source>
        <dbReference type="ARBA" id="ARBA00023136"/>
    </source>
</evidence>
<dbReference type="InterPro" id="IPR001594">
    <property type="entry name" value="Palmitoyltrfase_DHHC"/>
</dbReference>